<dbReference type="InterPro" id="IPR002575">
    <property type="entry name" value="Aminoglycoside_PTrfase"/>
</dbReference>
<accession>A0A956M5Q5</accession>
<reference evidence="3" key="2">
    <citation type="journal article" date="2021" name="Microbiome">
        <title>Successional dynamics and alternative stable states in a saline activated sludge microbial community over 9 years.</title>
        <authorList>
            <person name="Wang Y."/>
            <person name="Ye J."/>
            <person name="Ju F."/>
            <person name="Liu L."/>
            <person name="Boyd J.A."/>
            <person name="Deng Y."/>
            <person name="Parks D.H."/>
            <person name="Jiang X."/>
            <person name="Yin X."/>
            <person name="Woodcroft B.J."/>
            <person name="Tyson G.W."/>
            <person name="Hugenholtz P."/>
            <person name="Polz M.F."/>
            <person name="Zhang T."/>
        </authorList>
    </citation>
    <scope>NUCLEOTIDE SEQUENCE</scope>
    <source>
        <strain evidence="3">HKST-UBA01</strain>
    </source>
</reference>
<evidence type="ECO:0000313" key="4">
    <source>
        <dbReference type="Proteomes" id="UP000697710"/>
    </source>
</evidence>
<proteinExistence type="predicted"/>
<name>A0A956M5Q5_UNCEI</name>
<feature type="region of interest" description="Disordered" evidence="1">
    <location>
        <begin position="13"/>
        <end position="61"/>
    </location>
</feature>
<comment type="caution">
    <text evidence="3">The sequence shown here is derived from an EMBL/GenBank/DDBJ whole genome shotgun (WGS) entry which is preliminary data.</text>
</comment>
<feature type="compositionally biased region" description="Low complexity" evidence="1">
    <location>
        <begin position="27"/>
        <end position="57"/>
    </location>
</feature>
<dbReference type="AlphaFoldDB" id="A0A956M5Q5"/>
<evidence type="ECO:0000313" key="3">
    <source>
        <dbReference type="EMBL" id="MCA9730356.1"/>
    </source>
</evidence>
<dbReference type="EMBL" id="JAGQHR010001129">
    <property type="protein sequence ID" value="MCA9730356.1"/>
    <property type="molecule type" value="Genomic_DNA"/>
</dbReference>
<dbReference type="Proteomes" id="UP000697710">
    <property type="component" value="Unassembled WGS sequence"/>
</dbReference>
<organism evidence="3 4">
    <name type="scientific">Eiseniibacteriota bacterium</name>
    <dbReference type="NCBI Taxonomy" id="2212470"/>
    <lineage>
        <taxon>Bacteria</taxon>
        <taxon>Candidatus Eiseniibacteriota</taxon>
    </lineage>
</organism>
<feature type="domain" description="Aminoglycoside phosphotransferase" evidence="2">
    <location>
        <begin position="68"/>
        <end position="118"/>
    </location>
</feature>
<dbReference type="SUPFAM" id="SSF56112">
    <property type="entry name" value="Protein kinase-like (PK-like)"/>
    <property type="match status" value="1"/>
</dbReference>
<dbReference type="Pfam" id="PF01636">
    <property type="entry name" value="APH"/>
    <property type="match status" value="1"/>
</dbReference>
<evidence type="ECO:0000259" key="2">
    <source>
        <dbReference type="Pfam" id="PF01636"/>
    </source>
</evidence>
<protein>
    <submittedName>
        <fullName evidence="3">Phosphotransferase</fullName>
    </submittedName>
</protein>
<gene>
    <name evidence="3" type="ORF">KC729_21930</name>
</gene>
<evidence type="ECO:0000256" key="1">
    <source>
        <dbReference type="SAM" id="MobiDB-lite"/>
    </source>
</evidence>
<sequence length="152" mass="15540">GDLYARHLFVTVPAGDGDSDAKRLELGASDTGASDAGASDASASDTGASDTGASDASPPSGMGRSIALSAIIDWGDVHAGDPAVDLSIAVGFLPPTARTVFAAAYGPIDDETWERARFRAIQHAAVTAVYAHDVGDADWLEESLRSLTHATL</sequence>
<feature type="non-terminal residue" evidence="3">
    <location>
        <position position="1"/>
    </location>
</feature>
<reference evidence="3" key="1">
    <citation type="submission" date="2020-04" db="EMBL/GenBank/DDBJ databases">
        <authorList>
            <person name="Zhang T."/>
        </authorList>
    </citation>
    <scope>NUCLEOTIDE SEQUENCE</scope>
    <source>
        <strain evidence="3">HKST-UBA01</strain>
    </source>
</reference>
<dbReference type="InterPro" id="IPR011009">
    <property type="entry name" value="Kinase-like_dom_sf"/>
</dbReference>
<dbReference type="Gene3D" id="3.90.1200.10">
    <property type="match status" value="1"/>
</dbReference>